<organism evidence="1 2">
    <name type="scientific">Adineta ricciae</name>
    <name type="common">Rotifer</name>
    <dbReference type="NCBI Taxonomy" id="249248"/>
    <lineage>
        <taxon>Eukaryota</taxon>
        <taxon>Metazoa</taxon>
        <taxon>Spiralia</taxon>
        <taxon>Gnathifera</taxon>
        <taxon>Rotifera</taxon>
        <taxon>Eurotatoria</taxon>
        <taxon>Bdelloidea</taxon>
        <taxon>Adinetida</taxon>
        <taxon>Adinetidae</taxon>
        <taxon>Adineta</taxon>
    </lineage>
</organism>
<sequence length="70" mass="8245">VRFAGEFWRDENNAFWLNNNSGTYQPADVLLDTVIQLFRRLTPHLKFQATSFRDAKRPSTKDRLMSKIKS</sequence>
<reference evidence="1" key="1">
    <citation type="submission" date="2021-02" db="EMBL/GenBank/DDBJ databases">
        <authorList>
            <person name="Nowell W R."/>
        </authorList>
    </citation>
    <scope>NUCLEOTIDE SEQUENCE</scope>
</reference>
<dbReference type="Proteomes" id="UP000663828">
    <property type="component" value="Unassembled WGS sequence"/>
</dbReference>
<keyword evidence="2" id="KW-1185">Reference proteome</keyword>
<feature type="non-terminal residue" evidence="1">
    <location>
        <position position="1"/>
    </location>
</feature>
<gene>
    <name evidence="1" type="ORF">XAT740_LOCUS52915</name>
</gene>
<name>A0A816DKM7_ADIRI</name>
<evidence type="ECO:0000313" key="2">
    <source>
        <dbReference type="Proteomes" id="UP000663828"/>
    </source>
</evidence>
<dbReference type="EMBL" id="CAJNOR010008875">
    <property type="protein sequence ID" value="CAF1638644.1"/>
    <property type="molecule type" value="Genomic_DNA"/>
</dbReference>
<evidence type="ECO:0000313" key="1">
    <source>
        <dbReference type="EMBL" id="CAF1638644.1"/>
    </source>
</evidence>
<protein>
    <submittedName>
        <fullName evidence="1">Uncharacterized protein</fullName>
    </submittedName>
</protein>
<dbReference type="AlphaFoldDB" id="A0A816DKM7"/>
<proteinExistence type="predicted"/>
<comment type="caution">
    <text evidence="1">The sequence shown here is derived from an EMBL/GenBank/DDBJ whole genome shotgun (WGS) entry which is preliminary data.</text>
</comment>
<accession>A0A816DKM7</accession>